<reference evidence="13" key="1">
    <citation type="submission" date="2023-08" db="EMBL/GenBank/DDBJ databases">
        <authorList>
            <person name="Alioto T."/>
            <person name="Alioto T."/>
            <person name="Gomez Garrido J."/>
        </authorList>
    </citation>
    <scope>NUCLEOTIDE SEQUENCE</scope>
</reference>
<dbReference type="Proteomes" id="UP001162480">
    <property type="component" value="Chromosome 24"/>
</dbReference>
<feature type="coiled-coil region" evidence="10">
    <location>
        <begin position="589"/>
        <end position="737"/>
    </location>
</feature>
<feature type="compositionally biased region" description="Low complexity" evidence="11">
    <location>
        <begin position="13"/>
        <end position="27"/>
    </location>
</feature>
<evidence type="ECO:0000256" key="8">
    <source>
        <dbReference type="ARBA" id="ARBA00023273"/>
    </source>
</evidence>
<feature type="compositionally biased region" description="Basic and acidic residues" evidence="11">
    <location>
        <begin position="118"/>
        <end position="132"/>
    </location>
</feature>
<evidence type="ECO:0000256" key="10">
    <source>
        <dbReference type="SAM" id="Coils"/>
    </source>
</evidence>
<evidence type="ECO:0000256" key="1">
    <source>
        <dbReference type="ARBA" id="ARBA00004245"/>
    </source>
</evidence>
<dbReference type="InterPro" id="IPR037245">
    <property type="entry name" value="FIP-RBD_C_sf"/>
</dbReference>
<evidence type="ECO:0000313" key="14">
    <source>
        <dbReference type="Proteomes" id="UP001162480"/>
    </source>
</evidence>
<dbReference type="Pfam" id="PF09457">
    <property type="entry name" value="RBD-FIP"/>
    <property type="match status" value="1"/>
</dbReference>
<feature type="compositionally biased region" description="Basic and acidic residues" evidence="11">
    <location>
        <begin position="346"/>
        <end position="355"/>
    </location>
</feature>
<evidence type="ECO:0000256" key="5">
    <source>
        <dbReference type="ARBA" id="ARBA00023018"/>
    </source>
</evidence>
<keyword evidence="4" id="KW-0597">Phosphoprotein</keyword>
<feature type="coiled-coil region" evidence="10">
    <location>
        <begin position="243"/>
        <end position="306"/>
    </location>
</feature>
<feature type="compositionally biased region" description="Low complexity" evidence="11">
    <location>
        <begin position="40"/>
        <end position="49"/>
    </location>
</feature>
<dbReference type="AlphaFoldDB" id="A0AA36BV87"/>
<keyword evidence="7" id="KW-0206">Cytoskeleton</keyword>
<dbReference type="Gene3D" id="1.20.5.2440">
    <property type="match status" value="1"/>
</dbReference>
<evidence type="ECO:0000256" key="4">
    <source>
        <dbReference type="ARBA" id="ARBA00022553"/>
    </source>
</evidence>
<feature type="compositionally biased region" description="Low complexity" evidence="11">
    <location>
        <begin position="56"/>
        <end position="70"/>
    </location>
</feature>
<dbReference type="EMBL" id="OX597837">
    <property type="protein sequence ID" value="CAI9740412.1"/>
    <property type="molecule type" value="Genomic_DNA"/>
</dbReference>
<evidence type="ECO:0000256" key="2">
    <source>
        <dbReference type="ARBA" id="ARBA00022448"/>
    </source>
</evidence>
<sequence>MTNSLPNSRSGHHYSSLSSPSKSSNGSMIEHRKHSGGTSGTSSVSSKLLSPRRSRSSGTDSSSQGSRSSSPLDMSTDSIQSVNSAYNLSQSYVLDGHTSPIPSLYDSRSSSMTSVRSYMRDRSLERNSDNDRMSSSGIYSDGRSQSSETSRYPTLGTGGRDHRDLAPTSSGSVRERRPSYQLSSSSSRDRSLDREYPHMGARSLERDYAFHHNRNRSFDLAEVLSSSFTSQSVMDVRLKDQIILDLQNQIAELNRDCLQYQRDAENSNEKLNSCMNSIKTFWSPELKKERAQRKEEVSKYLNLNEQLKITQAEFKRQSSLGKELQLQLDQTRQSVSNRTVSEEEMDNMKHEQDKQSKELVILRKTVEEMEIRIATQKQTLSARDESIKKLLEMLQSKGLMVKQIDADRVEMETLRNTALEEETKRRQLELVLEEKAKELSKKIDENGILSNQLKNAQFQMQSLPANAHTMQAMLEAKDSRISALEKDIQLLEDKLLTLQEDISIGDKSMKHSNLLGSKEMKNNPDIRTLKTQVDRLHETLGCKETELCGLRLQLDTSEKQYSEQQDYTLVLKEQIMARDHQISHITSEIDELRSRIKDKDLAIDKKSKQVHSAQRERKKSEADAIDLRDSLDIKERKVNVLQRKIQTLEDELQAKELQLKTSQARLASAASDSEDKALSSLEDSLAEKDRLINRLREQRDHVEKEFADEINLLREQNEDYKKQTDHLNTEINDKQTQMCELREEASELRSQKIMSESMVNQLKMEMSDASKDREIEKLTKELEKVKEELSHRHSASSSLNSKDLNGVDSYHETTVEAQSKLKEMEIALEEANEEKAQRDVQMKELQDQIKEYKQKMGTLKRNQQTEKKKNAQMLEEARKREVLMDGDASQLKNAIKHMDDRVEELEEALRESVTITAEREMVMAEQENKIQQTEAKVYELTAELEKMKSIQSDHIAKVGALTRQLEEKDAKLRRLVSERHKQLEEVYEMKQEAIQATISEKDANIALLEMTSTKKQRHVEDITRLEKEKEKLAQQLKELTETRMRLLQKKKEPSTTGSQKSLVHRMKGATDEQVIRAVRKIEHSKKRLRTLIDQLLAAVLDTDPQLLEGLPRIQQGPSVSVATLRTLSSEEVRLELHKSDRDCQKLQDYANILLQRVGASYPELLDNFGARSSICNPMVSGSDPQLMLLCSSLMGAWHLL</sequence>
<dbReference type="GO" id="GO:0048788">
    <property type="term" value="C:cytoskeleton of presynaptic active zone"/>
    <property type="evidence" value="ECO:0007669"/>
    <property type="project" value="TreeGrafter"/>
</dbReference>
<evidence type="ECO:0000256" key="9">
    <source>
        <dbReference type="ARBA" id="ARBA00034106"/>
    </source>
</evidence>
<dbReference type="GO" id="GO:0098882">
    <property type="term" value="F:structural constituent of presynaptic active zone"/>
    <property type="evidence" value="ECO:0007669"/>
    <property type="project" value="TreeGrafter"/>
</dbReference>
<keyword evidence="5" id="KW-0770">Synapse</keyword>
<dbReference type="Pfam" id="PF10174">
    <property type="entry name" value="Cast"/>
    <property type="match status" value="1"/>
</dbReference>
<evidence type="ECO:0000313" key="13">
    <source>
        <dbReference type="EMBL" id="CAI9740412.1"/>
    </source>
</evidence>
<evidence type="ECO:0000256" key="11">
    <source>
        <dbReference type="SAM" id="MobiDB-lite"/>
    </source>
</evidence>
<feature type="compositionally biased region" description="Polar residues" evidence="11">
    <location>
        <begin position="133"/>
        <end position="152"/>
    </location>
</feature>
<feature type="region of interest" description="Disordered" evidence="11">
    <location>
        <begin position="331"/>
        <end position="355"/>
    </location>
</feature>
<dbReference type="GO" id="GO:0048167">
    <property type="term" value="P:regulation of synaptic plasticity"/>
    <property type="evidence" value="ECO:0007669"/>
    <property type="project" value="TreeGrafter"/>
</dbReference>
<feature type="region of interest" description="Disordered" evidence="11">
    <location>
        <begin position="1"/>
        <end position="77"/>
    </location>
</feature>
<keyword evidence="2" id="KW-0813">Transport</keyword>
<gene>
    <name evidence="13" type="ORF">OCTVUL_1B003431</name>
</gene>
<feature type="domain" description="FIP-RBD" evidence="12">
    <location>
        <begin position="1070"/>
        <end position="1108"/>
    </location>
</feature>
<dbReference type="GO" id="GO:0030424">
    <property type="term" value="C:axon"/>
    <property type="evidence" value="ECO:0007669"/>
    <property type="project" value="UniProtKB-SubCell"/>
</dbReference>
<name>A0AA36BV87_OCTVU</name>
<accession>A0AA36BV87</accession>
<keyword evidence="14" id="KW-1185">Reference proteome</keyword>
<dbReference type="InterPro" id="IPR019323">
    <property type="entry name" value="ELKS/CAST"/>
</dbReference>
<organism evidence="13 14">
    <name type="scientific">Octopus vulgaris</name>
    <name type="common">Common octopus</name>
    <dbReference type="NCBI Taxonomy" id="6645"/>
    <lineage>
        <taxon>Eukaryota</taxon>
        <taxon>Metazoa</taxon>
        <taxon>Spiralia</taxon>
        <taxon>Lophotrochozoa</taxon>
        <taxon>Mollusca</taxon>
        <taxon>Cephalopoda</taxon>
        <taxon>Coleoidea</taxon>
        <taxon>Octopodiformes</taxon>
        <taxon>Octopoda</taxon>
        <taxon>Incirrata</taxon>
        <taxon>Octopodidae</taxon>
        <taxon>Octopus</taxon>
    </lineage>
</organism>
<proteinExistence type="predicted"/>
<keyword evidence="8" id="KW-0966">Cell projection</keyword>
<keyword evidence="6 10" id="KW-0175">Coiled coil</keyword>
<feature type="region of interest" description="Disordered" evidence="11">
    <location>
        <begin position="786"/>
        <end position="806"/>
    </location>
</feature>
<dbReference type="GO" id="GO:0007274">
    <property type="term" value="P:neuromuscular synaptic transmission"/>
    <property type="evidence" value="ECO:0007669"/>
    <property type="project" value="TreeGrafter"/>
</dbReference>
<keyword evidence="3" id="KW-0963">Cytoplasm</keyword>
<protein>
    <submittedName>
        <fullName evidence="13">ELKS/Rab6-interacting/CAST family member 1 isoform X1</fullName>
    </submittedName>
</protein>
<feature type="coiled-coil region" evidence="10">
    <location>
        <begin position="411"/>
        <end position="445"/>
    </location>
</feature>
<dbReference type="PANTHER" id="PTHR18861:SF0">
    <property type="entry name" value="BRUCHPILOT, ISOFORM J"/>
    <property type="match status" value="1"/>
</dbReference>
<evidence type="ECO:0000256" key="7">
    <source>
        <dbReference type="ARBA" id="ARBA00023212"/>
    </source>
</evidence>
<feature type="compositionally biased region" description="Low complexity" evidence="11">
    <location>
        <begin position="107"/>
        <end position="117"/>
    </location>
</feature>
<evidence type="ECO:0000256" key="6">
    <source>
        <dbReference type="ARBA" id="ARBA00023054"/>
    </source>
</evidence>
<evidence type="ECO:0000256" key="3">
    <source>
        <dbReference type="ARBA" id="ARBA00022490"/>
    </source>
</evidence>
<dbReference type="PANTHER" id="PTHR18861">
    <property type="entry name" value="ELKS/RAB6-INTERACTING/CAST PROTEIN"/>
    <property type="match status" value="1"/>
</dbReference>
<dbReference type="SUPFAM" id="SSF144270">
    <property type="entry name" value="Eferin C-derminal domain-like"/>
    <property type="match status" value="1"/>
</dbReference>
<dbReference type="InterPro" id="IPR019018">
    <property type="entry name" value="Rab-bd_FIP-RBD"/>
</dbReference>
<evidence type="ECO:0000259" key="12">
    <source>
        <dbReference type="Pfam" id="PF09457"/>
    </source>
</evidence>
<feature type="coiled-coil region" evidence="10">
    <location>
        <begin position="474"/>
        <end position="501"/>
    </location>
</feature>
<feature type="region of interest" description="Disordered" evidence="11">
    <location>
        <begin position="98"/>
        <end position="195"/>
    </location>
</feature>
<comment type="subcellular location">
    <subcellularLocation>
        <location evidence="1">Cytoplasm</location>
        <location evidence="1">Cytoskeleton</location>
    </subcellularLocation>
    <subcellularLocation>
        <location evidence="9">Presynapse</location>
    </subcellularLocation>
</comment>